<dbReference type="GO" id="GO:0003700">
    <property type="term" value="F:DNA-binding transcription factor activity"/>
    <property type="evidence" value="ECO:0007669"/>
    <property type="project" value="InterPro"/>
</dbReference>
<comment type="subcellular location">
    <subcellularLocation>
        <location evidence="1">Nucleus</location>
    </subcellularLocation>
</comment>
<gene>
    <name evidence="9" type="ORF">POM88_013017</name>
</gene>
<dbReference type="InterPro" id="IPR044808">
    <property type="entry name" value="ERF_plant"/>
</dbReference>
<keyword evidence="3" id="KW-0805">Transcription regulation</keyword>
<evidence type="ECO:0000256" key="4">
    <source>
        <dbReference type="ARBA" id="ARBA00023125"/>
    </source>
</evidence>
<keyword evidence="5" id="KW-0804">Transcription</keyword>
<evidence type="ECO:0000259" key="8">
    <source>
        <dbReference type="PROSITE" id="PS51032"/>
    </source>
</evidence>
<feature type="region of interest" description="Disordered" evidence="7">
    <location>
        <begin position="172"/>
        <end position="204"/>
    </location>
</feature>
<proteinExistence type="predicted"/>
<dbReference type="PRINTS" id="PR00367">
    <property type="entry name" value="ETHRSPELEMNT"/>
</dbReference>
<comment type="caution">
    <text evidence="9">The sequence shown here is derived from an EMBL/GenBank/DDBJ whole genome shotgun (WGS) entry which is preliminary data.</text>
</comment>
<sequence>MYSQSISDSDLEVLESIRQHLLEDTYDSDCFVNTRLSNVPIYQCDIVSFDDLFGDEYNILSEAPCFNVDEIDFIECPEGEEVRIQEVVMPESHSPKDWKRYTGVRRRPWGKFAAEIRNPAKKGSRIWLGTYDKPEDAALAYDKAAFKLRGSRAKVNFPDMIATYISEPIGNAAKRQLPEPTTSSSSTSSTLSGDYETSKRRRKV</sequence>
<accession>A0AAD8N2W7</accession>
<dbReference type="EMBL" id="JAUIZM010000003">
    <property type="protein sequence ID" value="KAK1393961.1"/>
    <property type="molecule type" value="Genomic_DNA"/>
</dbReference>
<reference evidence="9" key="2">
    <citation type="submission" date="2023-05" db="EMBL/GenBank/DDBJ databases">
        <authorList>
            <person name="Schelkunov M.I."/>
        </authorList>
    </citation>
    <scope>NUCLEOTIDE SEQUENCE</scope>
    <source>
        <strain evidence="9">Hsosn_3</strain>
        <tissue evidence="9">Leaf</tissue>
    </source>
</reference>
<evidence type="ECO:0000313" key="10">
    <source>
        <dbReference type="Proteomes" id="UP001237642"/>
    </source>
</evidence>
<evidence type="ECO:0000256" key="3">
    <source>
        <dbReference type="ARBA" id="ARBA00023015"/>
    </source>
</evidence>
<dbReference type="GO" id="GO:0009873">
    <property type="term" value="P:ethylene-activated signaling pathway"/>
    <property type="evidence" value="ECO:0007669"/>
    <property type="project" value="InterPro"/>
</dbReference>
<name>A0AAD8N2W7_9APIA</name>
<feature type="domain" description="AP2/ERF" evidence="8">
    <location>
        <begin position="100"/>
        <end position="158"/>
    </location>
</feature>
<dbReference type="PROSITE" id="PS51032">
    <property type="entry name" value="AP2_ERF"/>
    <property type="match status" value="1"/>
</dbReference>
<dbReference type="InterPro" id="IPR016177">
    <property type="entry name" value="DNA-bd_dom_sf"/>
</dbReference>
<feature type="compositionally biased region" description="Low complexity" evidence="7">
    <location>
        <begin position="181"/>
        <end position="192"/>
    </location>
</feature>
<dbReference type="SUPFAM" id="SSF54171">
    <property type="entry name" value="DNA-binding domain"/>
    <property type="match status" value="1"/>
</dbReference>
<dbReference type="GO" id="GO:0005634">
    <property type="term" value="C:nucleus"/>
    <property type="evidence" value="ECO:0007669"/>
    <property type="project" value="UniProtKB-SubCell"/>
</dbReference>
<evidence type="ECO:0000256" key="5">
    <source>
        <dbReference type="ARBA" id="ARBA00023163"/>
    </source>
</evidence>
<evidence type="ECO:0000256" key="6">
    <source>
        <dbReference type="ARBA" id="ARBA00023242"/>
    </source>
</evidence>
<evidence type="ECO:0000256" key="2">
    <source>
        <dbReference type="ARBA" id="ARBA00022821"/>
    </source>
</evidence>
<dbReference type="Proteomes" id="UP001237642">
    <property type="component" value="Unassembled WGS sequence"/>
</dbReference>
<keyword evidence="2" id="KW-0611">Plant defense</keyword>
<organism evidence="9 10">
    <name type="scientific">Heracleum sosnowskyi</name>
    <dbReference type="NCBI Taxonomy" id="360622"/>
    <lineage>
        <taxon>Eukaryota</taxon>
        <taxon>Viridiplantae</taxon>
        <taxon>Streptophyta</taxon>
        <taxon>Embryophyta</taxon>
        <taxon>Tracheophyta</taxon>
        <taxon>Spermatophyta</taxon>
        <taxon>Magnoliopsida</taxon>
        <taxon>eudicotyledons</taxon>
        <taxon>Gunneridae</taxon>
        <taxon>Pentapetalae</taxon>
        <taxon>asterids</taxon>
        <taxon>campanulids</taxon>
        <taxon>Apiales</taxon>
        <taxon>Apiaceae</taxon>
        <taxon>Apioideae</taxon>
        <taxon>apioid superclade</taxon>
        <taxon>Tordylieae</taxon>
        <taxon>Tordyliinae</taxon>
        <taxon>Heracleum</taxon>
    </lineage>
</organism>
<dbReference type="InterPro" id="IPR036955">
    <property type="entry name" value="AP2/ERF_dom_sf"/>
</dbReference>
<evidence type="ECO:0000256" key="7">
    <source>
        <dbReference type="SAM" id="MobiDB-lite"/>
    </source>
</evidence>
<dbReference type="Pfam" id="PF00847">
    <property type="entry name" value="AP2"/>
    <property type="match status" value="1"/>
</dbReference>
<dbReference type="FunFam" id="3.30.730.10:FF:000001">
    <property type="entry name" value="Ethylene-responsive transcription factor 2"/>
    <property type="match status" value="1"/>
</dbReference>
<keyword evidence="10" id="KW-1185">Reference proteome</keyword>
<dbReference type="InterPro" id="IPR001471">
    <property type="entry name" value="AP2/ERF_dom"/>
</dbReference>
<dbReference type="Gene3D" id="3.30.730.10">
    <property type="entry name" value="AP2/ERF domain"/>
    <property type="match status" value="1"/>
</dbReference>
<dbReference type="CDD" id="cd00018">
    <property type="entry name" value="AP2"/>
    <property type="match status" value="1"/>
</dbReference>
<dbReference type="GO" id="GO:0003677">
    <property type="term" value="F:DNA binding"/>
    <property type="evidence" value="ECO:0007669"/>
    <property type="project" value="UniProtKB-KW"/>
</dbReference>
<dbReference type="AlphaFoldDB" id="A0AAD8N2W7"/>
<protein>
    <submittedName>
        <fullName evidence="9">Ethylene-responsive transcription factor 2</fullName>
    </submittedName>
</protein>
<dbReference type="SMART" id="SM00380">
    <property type="entry name" value="AP2"/>
    <property type="match status" value="1"/>
</dbReference>
<keyword evidence="6" id="KW-0539">Nucleus</keyword>
<dbReference type="PANTHER" id="PTHR31190">
    <property type="entry name" value="DNA-BINDING DOMAIN"/>
    <property type="match status" value="1"/>
</dbReference>
<dbReference type="GO" id="GO:0006952">
    <property type="term" value="P:defense response"/>
    <property type="evidence" value="ECO:0007669"/>
    <property type="project" value="UniProtKB-KW"/>
</dbReference>
<reference evidence="9" key="1">
    <citation type="submission" date="2023-02" db="EMBL/GenBank/DDBJ databases">
        <title>Genome of toxic invasive species Heracleum sosnowskyi carries increased number of genes despite the absence of recent whole-genome duplications.</title>
        <authorList>
            <person name="Schelkunov M."/>
            <person name="Shtratnikova V."/>
            <person name="Makarenko M."/>
            <person name="Klepikova A."/>
            <person name="Omelchenko D."/>
            <person name="Novikova G."/>
            <person name="Obukhova E."/>
            <person name="Bogdanov V."/>
            <person name="Penin A."/>
            <person name="Logacheva M."/>
        </authorList>
    </citation>
    <scope>NUCLEOTIDE SEQUENCE</scope>
    <source>
        <strain evidence="9">Hsosn_3</strain>
        <tissue evidence="9">Leaf</tissue>
    </source>
</reference>
<evidence type="ECO:0000313" key="9">
    <source>
        <dbReference type="EMBL" id="KAK1393961.1"/>
    </source>
</evidence>
<dbReference type="PANTHER" id="PTHR31190:SF102">
    <property type="entry name" value="AP2_ERF DOMAIN-CONTAINING PROTEIN"/>
    <property type="match status" value="1"/>
</dbReference>
<keyword evidence="4" id="KW-0238">DNA-binding</keyword>
<evidence type="ECO:0000256" key="1">
    <source>
        <dbReference type="ARBA" id="ARBA00004123"/>
    </source>
</evidence>